<dbReference type="Gene3D" id="3.90.1140.10">
    <property type="entry name" value="Cyclic phosphodiesterase"/>
    <property type="match status" value="1"/>
</dbReference>
<comment type="caution">
    <text evidence="1">The sequence shown here is derived from an EMBL/GenBank/DDBJ whole genome shotgun (WGS) entry which is preliminary data.</text>
</comment>
<dbReference type="EMBL" id="MUYU01000027">
    <property type="protein sequence ID" value="OOS22458.1"/>
    <property type="molecule type" value="Genomic_DNA"/>
</dbReference>
<dbReference type="SUPFAM" id="SSF55144">
    <property type="entry name" value="LigT-like"/>
    <property type="match status" value="1"/>
</dbReference>
<evidence type="ECO:0008006" key="3">
    <source>
        <dbReference type="Google" id="ProtNLM"/>
    </source>
</evidence>
<gene>
    <name evidence="1" type="ORF">B0680_09390</name>
</gene>
<sequence length="203" mass="23705">MTTPTAVSPLTTADYQKWHKGRRHYGVWYIPIDDDKVVAYCQSLRDELGELFADNYRRQWHITLFVNGFYVDNRQYDDDFDECILTNQINDLQNLQLSRFHLTTQNLGSFINCAYVGVKMHPALMQIRQHLGNHHQEIAPLTYTPHITLGLYRHAFDYDAVINRLNSVATTALDIPVNRLMFATFDATDLQGKLYNQHEIRLK</sequence>
<name>A0A1T0CJD0_9GAMM</name>
<protein>
    <recommendedName>
        <fullName evidence="3">2'-5' RNA ligase</fullName>
    </recommendedName>
</protein>
<dbReference type="AlphaFoldDB" id="A0A1T0CJD0"/>
<evidence type="ECO:0000313" key="1">
    <source>
        <dbReference type="EMBL" id="OOS22458.1"/>
    </source>
</evidence>
<accession>A0A1T0CJD0</accession>
<dbReference type="RefSeq" id="WP_078254841.1">
    <property type="nucleotide sequence ID" value="NZ_MUYU01000027.1"/>
</dbReference>
<dbReference type="InterPro" id="IPR009097">
    <property type="entry name" value="Cyclic_Pdiesterase"/>
</dbReference>
<dbReference type="Pfam" id="PF13563">
    <property type="entry name" value="2_5_RNA_ligase2"/>
    <property type="match status" value="1"/>
</dbReference>
<evidence type="ECO:0000313" key="2">
    <source>
        <dbReference type="Proteomes" id="UP000189800"/>
    </source>
</evidence>
<keyword evidence="2" id="KW-1185">Reference proteome</keyword>
<proteinExistence type="predicted"/>
<dbReference type="STRING" id="470453.B0680_09390"/>
<reference evidence="1 2" key="1">
    <citation type="submission" date="2017-02" db="EMBL/GenBank/DDBJ databases">
        <title>Draft genome sequence of Moraxella pluranimalium CCUG 54913T type strain.</title>
        <authorList>
            <person name="Salva-Serra F."/>
            <person name="Engstrom-Jakobsson H."/>
            <person name="Thorell K."/>
            <person name="Jaen-Luchoro D."/>
            <person name="Gonzales-Siles L."/>
            <person name="Karlsson R."/>
            <person name="Yazdan S."/>
            <person name="Boulund F."/>
            <person name="Johnning A."/>
            <person name="Engstrand L."/>
            <person name="Kristiansson E."/>
            <person name="Moore E."/>
        </authorList>
    </citation>
    <scope>NUCLEOTIDE SEQUENCE [LARGE SCALE GENOMIC DNA]</scope>
    <source>
        <strain evidence="1 2">CCUG 54913</strain>
    </source>
</reference>
<dbReference type="Proteomes" id="UP000189800">
    <property type="component" value="Unassembled WGS sequence"/>
</dbReference>
<organism evidence="1 2">
    <name type="scientific">Moraxella pluranimalium</name>
    <dbReference type="NCBI Taxonomy" id="470453"/>
    <lineage>
        <taxon>Bacteria</taxon>
        <taxon>Pseudomonadati</taxon>
        <taxon>Pseudomonadota</taxon>
        <taxon>Gammaproteobacteria</taxon>
        <taxon>Moraxellales</taxon>
        <taxon>Moraxellaceae</taxon>
        <taxon>Moraxella</taxon>
    </lineage>
</organism>
<dbReference type="OrthoDB" id="5540889at2"/>